<sequence length="70" mass="7659">MTFLEVSNAQWRKSSRSGGQGGDCLEVVGLNEVVAVRDSKDPDGPKLAFGAGEWRTFARRVKASEFDLEV</sequence>
<organism evidence="3 4">
    <name type="scientific">Actinomadura meridiana</name>
    <dbReference type="NCBI Taxonomy" id="559626"/>
    <lineage>
        <taxon>Bacteria</taxon>
        <taxon>Bacillati</taxon>
        <taxon>Actinomycetota</taxon>
        <taxon>Actinomycetes</taxon>
        <taxon>Streptosporangiales</taxon>
        <taxon>Thermomonosporaceae</taxon>
        <taxon>Actinomadura</taxon>
    </lineage>
</organism>
<gene>
    <name evidence="3" type="ORF">GCM10022254_48280</name>
</gene>
<name>A0ABP8CBG1_9ACTN</name>
<dbReference type="RefSeq" id="WP_344900370.1">
    <property type="nucleotide sequence ID" value="NZ_BAABAS010000016.1"/>
</dbReference>
<evidence type="ECO:0000313" key="3">
    <source>
        <dbReference type="EMBL" id="GAA4237102.1"/>
    </source>
</evidence>
<evidence type="ECO:0000256" key="1">
    <source>
        <dbReference type="SAM" id="MobiDB-lite"/>
    </source>
</evidence>
<feature type="region of interest" description="Disordered" evidence="1">
    <location>
        <begin position="1"/>
        <end position="21"/>
    </location>
</feature>
<keyword evidence="4" id="KW-1185">Reference proteome</keyword>
<protein>
    <recommendedName>
        <fullName evidence="2">DUF397 domain-containing protein</fullName>
    </recommendedName>
</protein>
<dbReference type="Proteomes" id="UP001501710">
    <property type="component" value="Unassembled WGS sequence"/>
</dbReference>
<comment type="caution">
    <text evidence="3">The sequence shown here is derived from an EMBL/GenBank/DDBJ whole genome shotgun (WGS) entry which is preliminary data.</text>
</comment>
<accession>A0ABP8CBG1</accession>
<evidence type="ECO:0000259" key="2">
    <source>
        <dbReference type="Pfam" id="PF04149"/>
    </source>
</evidence>
<dbReference type="EMBL" id="BAABAS010000016">
    <property type="protein sequence ID" value="GAA4237102.1"/>
    <property type="molecule type" value="Genomic_DNA"/>
</dbReference>
<feature type="compositionally biased region" description="Polar residues" evidence="1">
    <location>
        <begin position="1"/>
        <end position="12"/>
    </location>
</feature>
<feature type="domain" description="DUF397" evidence="2">
    <location>
        <begin position="9"/>
        <end position="62"/>
    </location>
</feature>
<proteinExistence type="predicted"/>
<dbReference type="Pfam" id="PF04149">
    <property type="entry name" value="DUF397"/>
    <property type="match status" value="1"/>
</dbReference>
<evidence type="ECO:0000313" key="4">
    <source>
        <dbReference type="Proteomes" id="UP001501710"/>
    </source>
</evidence>
<reference evidence="4" key="1">
    <citation type="journal article" date="2019" name="Int. J. Syst. Evol. Microbiol.">
        <title>The Global Catalogue of Microorganisms (GCM) 10K type strain sequencing project: providing services to taxonomists for standard genome sequencing and annotation.</title>
        <authorList>
            <consortium name="The Broad Institute Genomics Platform"/>
            <consortium name="The Broad Institute Genome Sequencing Center for Infectious Disease"/>
            <person name="Wu L."/>
            <person name="Ma J."/>
        </authorList>
    </citation>
    <scope>NUCLEOTIDE SEQUENCE [LARGE SCALE GENOMIC DNA]</scope>
    <source>
        <strain evidence="4">JCM 17440</strain>
    </source>
</reference>
<dbReference type="InterPro" id="IPR007278">
    <property type="entry name" value="DUF397"/>
</dbReference>